<evidence type="ECO:0008006" key="3">
    <source>
        <dbReference type="Google" id="ProtNLM"/>
    </source>
</evidence>
<sequence>MGETQHMLPAPDNYQYEFNDIHHIKRLSQITNDSTLLISPTSLMATHTRRKQSITKEQQLTEFEKMYMGTKLPLKTISSIYAALPTKQALKEHNFIKAWEKEIHKTFTEPEWERMILTPKTFSLSSKHIELVKKLLYRWYLMPVRLHNYNPAISTHCWRFKTSIGTMAHIWWTCPLLEQYWKDIAKLIKDSTGNALPHRLELYVLFDIPGSIPKPDRYLMFHINIVALGALVRNWISQTIPPISMCIRHISISSRFETTMRRQNTPPTRTIKNTDNIGK</sequence>
<organism evidence="1 2">
    <name type="scientific">Pelobates cultripes</name>
    <name type="common">Western spadefoot toad</name>
    <dbReference type="NCBI Taxonomy" id="61616"/>
    <lineage>
        <taxon>Eukaryota</taxon>
        <taxon>Metazoa</taxon>
        <taxon>Chordata</taxon>
        <taxon>Craniata</taxon>
        <taxon>Vertebrata</taxon>
        <taxon>Euteleostomi</taxon>
        <taxon>Amphibia</taxon>
        <taxon>Batrachia</taxon>
        <taxon>Anura</taxon>
        <taxon>Pelobatoidea</taxon>
        <taxon>Pelobatidae</taxon>
        <taxon>Pelobates</taxon>
    </lineage>
</organism>
<dbReference type="AlphaFoldDB" id="A0AAD1S0U9"/>
<reference evidence="1" key="1">
    <citation type="submission" date="2022-03" db="EMBL/GenBank/DDBJ databases">
        <authorList>
            <person name="Alioto T."/>
            <person name="Alioto T."/>
            <person name="Gomez Garrido J."/>
        </authorList>
    </citation>
    <scope>NUCLEOTIDE SEQUENCE</scope>
</reference>
<accession>A0AAD1S0U9</accession>
<evidence type="ECO:0000313" key="2">
    <source>
        <dbReference type="Proteomes" id="UP001295444"/>
    </source>
</evidence>
<name>A0AAD1S0U9_PELCU</name>
<dbReference type="EMBL" id="OW240915">
    <property type="protein sequence ID" value="CAH2284935.1"/>
    <property type="molecule type" value="Genomic_DNA"/>
</dbReference>
<proteinExistence type="predicted"/>
<evidence type="ECO:0000313" key="1">
    <source>
        <dbReference type="EMBL" id="CAH2284935.1"/>
    </source>
</evidence>
<dbReference type="Proteomes" id="UP001295444">
    <property type="component" value="Chromosome 04"/>
</dbReference>
<gene>
    <name evidence="1" type="ORF">PECUL_23A012591</name>
</gene>
<keyword evidence="2" id="KW-1185">Reference proteome</keyword>
<protein>
    <recommendedName>
        <fullName evidence="3">Reverse transcriptase zinc-binding domain-containing protein</fullName>
    </recommendedName>
</protein>